<gene>
    <name evidence="4" type="primary">gpgP</name>
    <name evidence="4" type="ORF">Rhal01_02736</name>
</gene>
<dbReference type="RefSeq" id="WP_346189208.1">
    <property type="nucleotide sequence ID" value="NZ_BAABRL010000008.1"/>
</dbReference>
<comment type="caution">
    <text evidence="4">The sequence shown here is derived from an EMBL/GenBank/DDBJ whole genome shotgun (WGS) entry which is preliminary data.</text>
</comment>
<keyword evidence="1" id="KW-0479">Metal-binding</keyword>
<dbReference type="SFLD" id="SFLDG01140">
    <property type="entry name" value="C2.B:_Phosphomannomutase_and_P"/>
    <property type="match status" value="1"/>
</dbReference>
<name>A0ABP9V7D9_9BACT</name>
<keyword evidence="5" id="KW-1185">Reference proteome</keyword>
<evidence type="ECO:0000256" key="2">
    <source>
        <dbReference type="ARBA" id="ARBA00022801"/>
    </source>
</evidence>
<dbReference type="PANTHER" id="PTHR10000">
    <property type="entry name" value="PHOSPHOSERINE PHOSPHATASE"/>
    <property type="match status" value="1"/>
</dbReference>
<proteinExistence type="predicted"/>
<dbReference type="SFLD" id="SFLDG01142">
    <property type="entry name" value="C2.B.2:_Mannosyl-3-phosphoglyc"/>
    <property type="match status" value="1"/>
</dbReference>
<dbReference type="SUPFAM" id="SSF56784">
    <property type="entry name" value="HAD-like"/>
    <property type="match status" value="1"/>
</dbReference>
<evidence type="ECO:0000256" key="1">
    <source>
        <dbReference type="ARBA" id="ARBA00022723"/>
    </source>
</evidence>
<accession>A0ABP9V7D9</accession>
<dbReference type="InterPro" id="IPR006379">
    <property type="entry name" value="HAD-SF_hydro_IIB"/>
</dbReference>
<protein>
    <submittedName>
        <fullName evidence="4">Glucosyl-3-phosphoglycerate/mannosyl-3-phosphoglycerate phosphatase</fullName>
    </submittedName>
</protein>
<dbReference type="PANTHER" id="PTHR10000:SF8">
    <property type="entry name" value="HAD SUPERFAMILY HYDROLASE-LIKE, TYPE 3"/>
    <property type="match status" value="1"/>
</dbReference>
<dbReference type="NCBIfam" id="TIGR01484">
    <property type="entry name" value="HAD-SF-IIB"/>
    <property type="match status" value="1"/>
</dbReference>
<dbReference type="SFLD" id="SFLDS00003">
    <property type="entry name" value="Haloacid_Dehalogenase"/>
    <property type="match status" value="1"/>
</dbReference>
<evidence type="ECO:0000313" key="4">
    <source>
        <dbReference type="EMBL" id="GAA5496552.1"/>
    </source>
</evidence>
<sequence>MPATRKILVVTDLDATLLTHDYSWEAAKPALNGLKEQGYPLVLNSSKTLAEMRQLAKELDLDSPIISENGGLVAIPKRGGWQAGHGFEDTDPDFLTKVTGLSREFILKTAHTLRDQEGYRFSGFADWSVDQISTRTGLTRDQAALSANRQVTEPIVWEDSSTRWGAFAEEMAESGIRTLRGGRFIHLMGTSDKADGSRTVRSIYEASEPEVQWTTVALGDSPNDSAMLDCADIAVIIPHEDGPKLSSRASQVIIAPYPASRGWNVVIQELTEKFKKLT</sequence>
<evidence type="ECO:0000256" key="3">
    <source>
        <dbReference type="ARBA" id="ARBA00022842"/>
    </source>
</evidence>
<dbReference type="Pfam" id="PF08282">
    <property type="entry name" value="Hydrolase_3"/>
    <property type="match status" value="1"/>
</dbReference>
<keyword evidence="3" id="KW-0460">Magnesium</keyword>
<reference evidence="4 5" key="1">
    <citation type="submission" date="2024-02" db="EMBL/GenBank/DDBJ databases">
        <title>Rubritalea halochordaticola NBRC 107102.</title>
        <authorList>
            <person name="Ichikawa N."/>
            <person name="Katano-Makiyama Y."/>
            <person name="Hidaka K."/>
        </authorList>
    </citation>
    <scope>NUCLEOTIDE SEQUENCE [LARGE SCALE GENOMIC DNA]</scope>
    <source>
        <strain evidence="4 5">NBRC 107102</strain>
    </source>
</reference>
<dbReference type="Gene3D" id="3.30.980.20">
    <property type="entry name" value="Putative mannosyl-3-phosphoglycerate phosphatase, domain 2"/>
    <property type="match status" value="1"/>
</dbReference>
<dbReference type="InterPro" id="IPR023214">
    <property type="entry name" value="HAD_sf"/>
</dbReference>
<dbReference type="InterPro" id="IPR036412">
    <property type="entry name" value="HAD-like_sf"/>
</dbReference>
<dbReference type="InterPro" id="IPR006381">
    <property type="entry name" value="HAD-SF-IIB-MPGP"/>
</dbReference>
<evidence type="ECO:0000313" key="5">
    <source>
        <dbReference type="Proteomes" id="UP001424741"/>
    </source>
</evidence>
<organism evidence="4 5">
    <name type="scientific">Rubritalea halochordaticola</name>
    <dbReference type="NCBI Taxonomy" id="714537"/>
    <lineage>
        <taxon>Bacteria</taxon>
        <taxon>Pseudomonadati</taxon>
        <taxon>Verrucomicrobiota</taxon>
        <taxon>Verrucomicrobiia</taxon>
        <taxon>Verrucomicrobiales</taxon>
        <taxon>Rubritaleaceae</taxon>
        <taxon>Rubritalea</taxon>
    </lineage>
</organism>
<dbReference type="NCBIfam" id="TIGR01486">
    <property type="entry name" value="HAD-SF-IIB-MPGP"/>
    <property type="match status" value="1"/>
</dbReference>
<keyword evidence="2" id="KW-0378">Hydrolase</keyword>
<dbReference type="Gene3D" id="3.40.50.1000">
    <property type="entry name" value="HAD superfamily/HAD-like"/>
    <property type="match status" value="1"/>
</dbReference>
<dbReference type="Proteomes" id="UP001424741">
    <property type="component" value="Unassembled WGS sequence"/>
</dbReference>
<dbReference type="EMBL" id="BAABRL010000008">
    <property type="protein sequence ID" value="GAA5496552.1"/>
    <property type="molecule type" value="Genomic_DNA"/>
</dbReference>